<gene>
    <name evidence="1" type="primary">ORF8093</name>
</gene>
<protein>
    <submittedName>
        <fullName evidence="1">Uncharacterized protein</fullName>
    </submittedName>
</protein>
<name>A0A0B6Y155_9EUPU</name>
<dbReference type="EMBL" id="HACG01002676">
    <property type="protein sequence ID" value="CEK49541.1"/>
    <property type="molecule type" value="Transcribed_RNA"/>
</dbReference>
<sequence length="60" mass="6896">MTSQFDYLDVMDDLILPSMTVARFKILLAYQKKVQSESENTRDIKILSINATNSNQITLE</sequence>
<dbReference type="AlphaFoldDB" id="A0A0B6Y155"/>
<reference evidence="1" key="1">
    <citation type="submission" date="2014-12" db="EMBL/GenBank/DDBJ databases">
        <title>Insight into the proteome of Arion vulgaris.</title>
        <authorList>
            <person name="Aradska J."/>
            <person name="Bulat T."/>
            <person name="Smidak R."/>
            <person name="Sarate P."/>
            <person name="Gangsoo J."/>
            <person name="Sialana F."/>
            <person name="Bilban M."/>
            <person name="Lubec G."/>
        </authorList>
    </citation>
    <scope>NUCLEOTIDE SEQUENCE</scope>
    <source>
        <tissue evidence="1">Skin</tissue>
    </source>
</reference>
<accession>A0A0B6Y155</accession>
<proteinExistence type="predicted"/>
<evidence type="ECO:0000313" key="1">
    <source>
        <dbReference type="EMBL" id="CEK49541.1"/>
    </source>
</evidence>
<organism evidence="1">
    <name type="scientific">Arion vulgaris</name>
    <dbReference type="NCBI Taxonomy" id="1028688"/>
    <lineage>
        <taxon>Eukaryota</taxon>
        <taxon>Metazoa</taxon>
        <taxon>Spiralia</taxon>
        <taxon>Lophotrochozoa</taxon>
        <taxon>Mollusca</taxon>
        <taxon>Gastropoda</taxon>
        <taxon>Heterobranchia</taxon>
        <taxon>Euthyneura</taxon>
        <taxon>Panpulmonata</taxon>
        <taxon>Eupulmonata</taxon>
        <taxon>Stylommatophora</taxon>
        <taxon>Helicina</taxon>
        <taxon>Arionoidea</taxon>
        <taxon>Arionidae</taxon>
        <taxon>Arion</taxon>
    </lineage>
</organism>